<evidence type="ECO:0000313" key="5">
    <source>
        <dbReference type="Proteomes" id="UP001240777"/>
    </source>
</evidence>
<dbReference type="Pfam" id="PF07992">
    <property type="entry name" value="Pyr_redox_2"/>
    <property type="match status" value="1"/>
</dbReference>
<gene>
    <name evidence="2" type="ORF">Q5I04_05380</name>
    <name evidence="3" type="ORF">Q5I06_05520</name>
</gene>
<evidence type="ECO:0000313" key="2">
    <source>
        <dbReference type="EMBL" id="MDO7253341.1"/>
    </source>
</evidence>
<sequence length="198" mass="21052">MKKKIIIIGGSIAGLNTALILASAINKDLDFEITIIDEGKADILKAEVYNVPFFPKAIKGEEIISHIKNQITSFTKISYINAKATEISGNNGALVIKSTQGEFNAEYAVIATGASECDIKGLEEFIEPHDLMPKPGKIKLKHTGRNLIKDGVYVAGIASGVTSMVSCALGSAAETACAILSDIKGSVSVIHDFKDSRK</sequence>
<feature type="domain" description="FAD/NAD(P)-binding" evidence="1">
    <location>
        <begin position="4"/>
        <end position="144"/>
    </location>
</feature>
<protein>
    <submittedName>
        <fullName evidence="3">FAD-dependent oxidoreductase</fullName>
    </submittedName>
</protein>
<dbReference type="EMBL" id="JAUYZK010000007">
    <property type="protein sequence ID" value="MDP2539229.1"/>
    <property type="molecule type" value="Genomic_DNA"/>
</dbReference>
<dbReference type="InterPro" id="IPR036188">
    <property type="entry name" value="FAD/NAD-bd_sf"/>
</dbReference>
<reference evidence="2 4" key="3">
    <citation type="journal article" date="2024" name="Syst. Appl. Microbiol.">
        <title>Helicobacter cappadocius sp. nov., from lizards: The first psychrotrophic Helicobacter species.</title>
        <authorList>
            <person name="Aydin F."/>
            <person name="Tarhane S."/>
            <person name="Karakaya E."/>
            <person name="Abay S."/>
            <person name="Kayman T."/>
            <person name="Guran O."/>
            <person name="Bozkurt E."/>
            <person name="Uzum N."/>
            <person name="Avci A."/>
            <person name="Olgun K."/>
            <person name="Jablonski D."/>
            <person name="Guran C."/>
            <person name="Burcin Saticioglu I."/>
        </authorList>
    </citation>
    <scope>NUCLEOTIDE SEQUENCE [LARGE SCALE GENOMIC DNA]</scope>
    <source>
        <strain evidence="2">Faydin-H75</strain>
        <strain evidence="4">faydin-H76</strain>
    </source>
</reference>
<accession>A0AA90PLA6</accession>
<evidence type="ECO:0000259" key="1">
    <source>
        <dbReference type="Pfam" id="PF07992"/>
    </source>
</evidence>
<reference evidence="3 5" key="1">
    <citation type="submission" date="2023-07" db="EMBL/GenBank/DDBJ databases">
        <title>Unpublished Manusciprt.</title>
        <authorList>
            <person name="Aydin F."/>
            <person name="Tarhane S."/>
            <person name="Saticioglu I.B."/>
            <person name="Karakaya E."/>
            <person name="Abay S."/>
            <person name="Guran O."/>
            <person name="Bozkurt E."/>
            <person name="Uzum N."/>
            <person name="Olgun K."/>
            <person name="Jablonski D."/>
        </authorList>
    </citation>
    <scope>NUCLEOTIDE SEQUENCE</scope>
    <source>
        <strain evidence="5">faydin-H75</strain>
        <strain evidence="3">Faydin-H76</strain>
    </source>
</reference>
<dbReference type="SUPFAM" id="SSF51905">
    <property type="entry name" value="FAD/NAD(P)-binding domain"/>
    <property type="match status" value="1"/>
</dbReference>
<dbReference type="InterPro" id="IPR023753">
    <property type="entry name" value="FAD/NAD-binding_dom"/>
</dbReference>
<name>A0AA90PLA6_9HELI</name>
<dbReference type="RefSeq" id="WP_305517188.1">
    <property type="nucleotide sequence ID" value="NZ_JAUPEV010000007.1"/>
</dbReference>
<dbReference type="Gene3D" id="3.50.50.60">
    <property type="entry name" value="FAD/NAD(P)-binding domain"/>
    <property type="match status" value="1"/>
</dbReference>
<proteinExistence type="predicted"/>
<dbReference type="GO" id="GO:0016491">
    <property type="term" value="F:oxidoreductase activity"/>
    <property type="evidence" value="ECO:0007669"/>
    <property type="project" value="InterPro"/>
</dbReference>
<dbReference type="Proteomes" id="UP001177258">
    <property type="component" value="Unassembled WGS sequence"/>
</dbReference>
<dbReference type="EMBL" id="JAUPEV010000007">
    <property type="protein sequence ID" value="MDO7253341.1"/>
    <property type="molecule type" value="Genomic_DNA"/>
</dbReference>
<reference evidence="2" key="2">
    <citation type="submission" date="2023-07" db="EMBL/GenBank/DDBJ databases">
        <authorList>
            <person name="Aydin F."/>
            <person name="Tarhane S."/>
            <person name="Saticioglu I.B."/>
            <person name="Karakaya E."/>
            <person name="Abay S."/>
            <person name="Guran O."/>
            <person name="Bozkurt E."/>
            <person name="Uzum N."/>
            <person name="Olgun K."/>
            <person name="Jablonski D."/>
        </authorList>
    </citation>
    <scope>NUCLEOTIDE SEQUENCE</scope>
    <source>
        <strain evidence="2">Faydin-H75</strain>
    </source>
</reference>
<dbReference type="AlphaFoldDB" id="A0AA90PLA6"/>
<evidence type="ECO:0000313" key="3">
    <source>
        <dbReference type="EMBL" id="MDP2539229.1"/>
    </source>
</evidence>
<comment type="caution">
    <text evidence="3">The sequence shown here is derived from an EMBL/GenBank/DDBJ whole genome shotgun (WGS) entry which is preliminary data.</text>
</comment>
<dbReference type="Proteomes" id="UP001240777">
    <property type="component" value="Unassembled WGS sequence"/>
</dbReference>
<keyword evidence="5" id="KW-1185">Reference proteome</keyword>
<organism evidence="3 4">
    <name type="scientific">Helicobacter cappadocius</name>
    <dbReference type="NCBI Taxonomy" id="3063998"/>
    <lineage>
        <taxon>Bacteria</taxon>
        <taxon>Pseudomonadati</taxon>
        <taxon>Campylobacterota</taxon>
        <taxon>Epsilonproteobacteria</taxon>
        <taxon>Campylobacterales</taxon>
        <taxon>Helicobacteraceae</taxon>
        <taxon>Helicobacter</taxon>
    </lineage>
</organism>
<evidence type="ECO:0000313" key="4">
    <source>
        <dbReference type="Proteomes" id="UP001177258"/>
    </source>
</evidence>